<dbReference type="PANTHER" id="PTHR21091:SF169">
    <property type="entry name" value="UROPORPHYRINOGEN DECARBOXYLASE"/>
    <property type="match status" value="1"/>
</dbReference>
<dbReference type="Proteomes" id="UP000002630">
    <property type="component" value="Linkage Group LG25"/>
</dbReference>
<dbReference type="InterPro" id="IPR038071">
    <property type="entry name" value="UROD/MetE-like_sf"/>
</dbReference>
<evidence type="ECO:0000256" key="6">
    <source>
        <dbReference type="ARBA" id="ARBA00014308"/>
    </source>
</evidence>
<evidence type="ECO:0000259" key="15">
    <source>
        <dbReference type="Pfam" id="PF01208"/>
    </source>
</evidence>
<dbReference type="SUPFAM" id="SSF51726">
    <property type="entry name" value="UROD/MetE-like"/>
    <property type="match status" value="1"/>
</dbReference>
<dbReference type="EMBL" id="FN649750">
    <property type="protein sequence ID" value="CBN74278.1"/>
    <property type="molecule type" value="Genomic_DNA"/>
</dbReference>
<dbReference type="EC" id="4.1.1.37" evidence="5"/>
<feature type="signal peptide" evidence="14">
    <location>
        <begin position="1"/>
        <end position="23"/>
    </location>
</feature>
<dbReference type="FunFam" id="3.20.20.210:FF:000008">
    <property type="entry name" value="Uroporphyrinogen decarboxylase"/>
    <property type="match status" value="1"/>
</dbReference>
<keyword evidence="8" id="KW-0210">Decarboxylase</keyword>
<feature type="chain" id="PRO_5003117122" description="Uroporphyrinogen decarboxylase" evidence="14">
    <location>
        <begin position="24"/>
        <end position="429"/>
    </location>
</feature>
<evidence type="ECO:0000256" key="10">
    <source>
        <dbReference type="ARBA" id="ARBA00023244"/>
    </source>
</evidence>
<accession>D8LH59</accession>
<evidence type="ECO:0000256" key="2">
    <source>
        <dbReference type="ARBA" id="ARBA00004804"/>
    </source>
</evidence>
<keyword evidence="17" id="KW-1185">Reference proteome</keyword>
<dbReference type="OMA" id="VFEAMCE"/>
<name>D8LH59_ECTSI</name>
<evidence type="ECO:0000256" key="8">
    <source>
        <dbReference type="ARBA" id="ARBA00022793"/>
    </source>
</evidence>
<evidence type="ECO:0000256" key="12">
    <source>
        <dbReference type="ARBA" id="ARBA00047341"/>
    </source>
</evidence>
<dbReference type="InterPro" id="IPR000257">
    <property type="entry name" value="Uroporphyrinogen_deCOase"/>
</dbReference>
<evidence type="ECO:0000256" key="7">
    <source>
        <dbReference type="ARBA" id="ARBA00022490"/>
    </source>
</evidence>
<evidence type="ECO:0000256" key="11">
    <source>
        <dbReference type="ARBA" id="ARBA00045708"/>
    </source>
</evidence>
<dbReference type="STRING" id="2880.D8LH59"/>
<dbReference type="EMBL" id="FN648364">
    <property type="protein sequence ID" value="CBN74278.1"/>
    <property type="molecule type" value="Genomic_DNA"/>
</dbReference>
<proteinExistence type="inferred from homology"/>
<reference evidence="16 17" key="1">
    <citation type="journal article" date="2010" name="Nature">
        <title>The Ectocarpus genome and the independent evolution of multicellularity in brown algae.</title>
        <authorList>
            <person name="Cock J.M."/>
            <person name="Sterck L."/>
            <person name="Rouze P."/>
            <person name="Scornet D."/>
            <person name="Allen A.E."/>
            <person name="Amoutzias G."/>
            <person name="Anthouard V."/>
            <person name="Artiguenave F."/>
            <person name="Aury J.M."/>
            <person name="Badger J.H."/>
            <person name="Beszteri B."/>
            <person name="Billiau K."/>
            <person name="Bonnet E."/>
            <person name="Bothwell J.H."/>
            <person name="Bowler C."/>
            <person name="Boyen C."/>
            <person name="Brownlee C."/>
            <person name="Carrano C.J."/>
            <person name="Charrier B."/>
            <person name="Cho G.Y."/>
            <person name="Coelho S.M."/>
            <person name="Collen J."/>
            <person name="Corre E."/>
            <person name="Da Silva C."/>
            <person name="Delage L."/>
            <person name="Delaroque N."/>
            <person name="Dittami S.M."/>
            <person name="Doulbeau S."/>
            <person name="Elias M."/>
            <person name="Farnham G."/>
            <person name="Gachon C.M."/>
            <person name="Gschloessl B."/>
            <person name="Heesch S."/>
            <person name="Jabbari K."/>
            <person name="Jubin C."/>
            <person name="Kawai H."/>
            <person name="Kimura K."/>
            <person name="Kloareg B."/>
            <person name="Kupper F.C."/>
            <person name="Lang D."/>
            <person name="Le Bail A."/>
            <person name="Leblanc C."/>
            <person name="Lerouge P."/>
            <person name="Lohr M."/>
            <person name="Lopez P.J."/>
            <person name="Martens C."/>
            <person name="Maumus F."/>
            <person name="Michel G."/>
            <person name="Miranda-Saavedra D."/>
            <person name="Morales J."/>
            <person name="Moreau H."/>
            <person name="Motomura T."/>
            <person name="Nagasato C."/>
            <person name="Napoli C.A."/>
            <person name="Nelson D.R."/>
            <person name="Nyvall-Collen P."/>
            <person name="Peters A.F."/>
            <person name="Pommier C."/>
            <person name="Potin P."/>
            <person name="Poulain J."/>
            <person name="Quesneville H."/>
            <person name="Read B."/>
            <person name="Rensing S.A."/>
            <person name="Ritter A."/>
            <person name="Rousvoal S."/>
            <person name="Samanta M."/>
            <person name="Samson G."/>
            <person name="Schroeder D.C."/>
            <person name="Segurens B."/>
            <person name="Strittmatter M."/>
            <person name="Tonon T."/>
            <person name="Tregear J.W."/>
            <person name="Valentin K."/>
            <person name="von Dassow P."/>
            <person name="Yamagishi T."/>
            <person name="Van de Peer Y."/>
            <person name="Wincker P."/>
        </authorList>
    </citation>
    <scope>NUCLEOTIDE SEQUENCE [LARGE SCALE GENOMIC DNA]</scope>
    <source>
        <strain evidence="17">Ec32 / CCAP1310/4</strain>
    </source>
</reference>
<dbReference type="GO" id="GO:0004853">
    <property type="term" value="F:uroporphyrinogen decarboxylase activity"/>
    <property type="evidence" value="ECO:0007669"/>
    <property type="project" value="UniProtKB-EC"/>
</dbReference>
<evidence type="ECO:0000256" key="5">
    <source>
        <dbReference type="ARBA" id="ARBA00012288"/>
    </source>
</evidence>
<gene>
    <name evidence="16" type="primary">UROD3</name>
    <name evidence="16" type="ORF">Esi_0019_0033</name>
</gene>
<comment type="catalytic activity">
    <reaction evidence="13">
        <text>uroporphyrinogen III + 4 H(+) = coproporphyrinogen III + 4 CO2</text>
        <dbReference type="Rhea" id="RHEA:19865"/>
        <dbReference type="ChEBI" id="CHEBI:15378"/>
        <dbReference type="ChEBI" id="CHEBI:16526"/>
        <dbReference type="ChEBI" id="CHEBI:57308"/>
        <dbReference type="ChEBI" id="CHEBI:57309"/>
        <dbReference type="EC" id="4.1.1.37"/>
    </reaction>
    <physiologicalReaction direction="left-to-right" evidence="13">
        <dbReference type="Rhea" id="RHEA:19866"/>
    </physiologicalReaction>
</comment>
<dbReference type="AlphaFoldDB" id="D8LH59"/>
<comment type="subunit">
    <text evidence="4">Homodimer.</text>
</comment>
<dbReference type="InterPro" id="IPR006361">
    <property type="entry name" value="Uroporphyrinogen_deCO2ase_HemE"/>
</dbReference>
<dbReference type="InParanoid" id="D8LH59"/>
<dbReference type="GO" id="GO:0005829">
    <property type="term" value="C:cytosol"/>
    <property type="evidence" value="ECO:0007669"/>
    <property type="project" value="UniProtKB-SubCell"/>
</dbReference>
<comment type="catalytic activity">
    <reaction evidence="12">
        <text>uroporphyrinogen I + 4 H(+) = coproporphyrinogen I + 4 CO2</text>
        <dbReference type="Rhea" id="RHEA:31239"/>
        <dbReference type="ChEBI" id="CHEBI:15378"/>
        <dbReference type="ChEBI" id="CHEBI:16526"/>
        <dbReference type="ChEBI" id="CHEBI:62626"/>
        <dbReference type="ChEBI" id="CHEBI:62631"/>
    </reaction>
    <physiologicalReaction direction="left-to-right" evidence="12">
        <dbReference type="Rhea" id="RHEA:31240"/>
    </physiologicalReaction>
</comment>
<evidence type="ECO:0000256" key="1">
    <source>
        <dbReference type="ARBA" id="ARBA00004514"/>
    </source>
</evidence>
<dbReference type="Pfam" id="PF01208">
    <property type="entry name" value="URO-D"/>
    <property type="match status" value="1"/>
</dbReference>
<dbReference type="GO" id="GO:0006782">
    <property type="term" value="P:protoporphyrinogen IX biosynthetic process"/>
    <property type="evidence" value="ECO:0007669"/>
    <property type="project" value="UniProtKB-UniPathway"/>
</dbReference>
<evidence type="ECO:0000313" key="16">
    <source>
        <dbReference type="EMBL" id="CBN74278.1"/>
    </source>
</evidence>
<keyword evidence="10" id="KW-0627">Porphyrin biosynthesis</keyword>
<keyword evidence="9 16" id="KW-0456">Lyase</keyword>
<dbReference type="UniPathway" id="UPA00251">
    <property type="reaction ID" value="UER00321"/>
</dbReference>
<feature type="domain" description="Uroporphyrinogen decarboxylase (URO-D)" evidence="15">
    <location>
        <begin position="57"/>
        <end position="412"/>
    </location>
</feature>
<evidence type="ECO:0000256" key="3">
    <source>
        <dbReference type="ARBA" id="ARBA00009935"/>
    </source>
</evidence>
<comment type="function">
    <text evidence="11">Catalyzes the sequential decarboxylation of the four acetate side chains of uroporphyrinogen to form coproporphyrinogen and participates in the fifth step in the heme biosynthetic pathway. Isomer I or isomer III of uroporphyrinogen may serve as substrate, but only coproporphyrinogen III can ultimately be converted to heme. In vitro also decarboxylates pentacarboxylate porphyrinogen I.</text>
</comment>
<comment type="similarity">
    <text evidence="3">Belongs to the uroporphyrinogen decarboxylase family.</text>
</comment>
<evidence type="ECO:0000256" key="14">
    <source>
        <dbReference type="SAM" id="SignalP"/>
    </source>
</evidence>
<evidence type="ECO:0000313" key="17">
    <source>
        <dbReference type="Proteomes" id="UP000002630"/>
    </source>
</evidence>
<evidence type="ECO:0000256" key="13">
    <source>
        <dbReference type="ARBA" id="ARBA00048411"/>
    </source>
</evidence>
<comment type="pathway">
    <text evidence="2">Porphyrin-containing compound metabolism; protoporphyrin-IX biosynthesis; coproporphyrinogen-III from 5-aminolevulinate: step 4/4.</text>
</comment>
<evidence type="ECO:0000256" key="9">
    <source>
        <dbReference type="ARBA" id="ARBA00023239"/>
    </source>
</evidence>
<evidence type="ECO:0000256" key="4">
    <source>
        <dbReference type="ARBA" id="ARBA00011738"/>
    </source>
</evidence>
<comment type="subcellular location">
    <subcellularLocation>
        <location evidence="1">Cytoplasm</location>
        <location evidence="1">Cytosol</location>
    </subcellularLocation>
</comment>
<protein>
    <recommendedName>
        <fullName evidence="6">Uroporphyrinogen decarboxylase</fullName>
        <ecNumber evidence="5">4.1.1.37</ecNumber>
    </recommendedName>
</protein>
<dbReference type="PANTHER" id="PTHR21091">
    <property type="entry name" value="METHYLTETRAHYDROFOLATE:HOMOCYSTEINE METHYLTRANSFERASE RELATED"/>
    <property type="match status" value="1"/>
</dbReference>
<dbReference type="Gene3D" id="3.20.20.210">
    <property type="match status" value="1"/>
</dbReference>
<organism evidence="16 17">
    <name type="scientific">Ectocarpus siliculosus</name>
    <name type="common">Brown alga</name>
    <name type="synonym">Conferva siliculosa</name>
    <dbReference type="NCBI Taxonomy" id="2880"/>
    <lineage>
        <taxon>Eukaryota</taxon>
        <taxon>Sar</taxon>
        <taxon>Stramenopiles</taxon>
        <taxon>Ochrophyta</taxon>
        <taxon>PX clade</taxon>
        <taxon>Phaeophyceae</taxon>
        <taxon>Ectocarpales</taxon>
        <taxon>Ectocarpaceae</taxon>
        <taxon>Ectocarpus</taxon>
    </lineage>
</organism>
<keyword evidence="7" id="KW-0963">Cytoplasm</keyword>
<dbReference type="NCBIfam" id="TIGR01464">
    <property type="entry name" value="hemE"/>
    <property type="match status" value="1"/>
</dbReference>
<dbReference type="OrthoDB" id="339900at2759"/>
<sequence length="429" mass="47313">MRALYRACTAVLSVLLVVCCVEAFIFSSSPRYARSPQHGRHRTCALRLSANEKFPLKNDLLVRAAKGEKVERTPVWLFRQAGRHLPEYSAYKNEKGKNFLELLQDPDDVAEVTMQPIRRYNLDAAILFSDILVVPQALGIDVEMPGGVGILVPHPLKDPADFEARIPKEVDVKDKLSHVIQAVTRIKEELKGKVPLIGFSAAPWTLMFYMVGGSSKKNTDSGERWLQDHPEASAKMMDLLTGVVIDYMAAQVEAGADILQVFEAMGGFISEDHFYDRAMPYLTRIASELKERCPGVPLMVFARGATYANVALQAAGYDVVTMDTETGRKATRDALEEAARETGREPAVVQGNFDPRLLTDESSMSEINVREATETMMRELGPQKLIANLGEGLMGKEDPKSVAAFVDAIHDYSEQLIRTGAAAETAAAH</sequence>
<dbReference type="eggNOG" id="KOG2872">
    <property type="taxonomic scope" value="Eukaryota"/>
</dbReference>
<keyword evidence="14" id="KW-0732">Signal</keyword>